<dbReference type="Pfam" id="PF00392">
    <property type="entry name" value="GntR"/>
    <property type="match status" value="1"/>
</dbReference>
<evidence type="ECO:0000259" key="6">
    <source>
        <dbReference type="PROSITE" id="PS50949"/>
    </source>
</evidence>
<evidence type="ECO:0000313" key="8">
    <source>
        <dbReference type="EMBL" id="RVX43550.1"/>
    </source>
</evidence>
<evidence type="ECO:0000256" key="5">
    <source>
        <dbReference type="SAM" id="MobiDB-lite"/>
    </source>
</evidence>
<dbReference type="GO" id="GO:0003700">
    <property type="term" value="F:DNA-binding transcription factor activity"/>
    <property type="evidence" value="ECO:0007669"/>
    <property type="project" value="InterPro"/>
</dbReference>
<dbReference type="InterPro" id="IPR036388">
    <property type="entry name" value="WH-like_DNA-bd_sf"/>
</dbReference>
<dbReference type="InterPro" id="IPR001647">
    <property type="entry name" value="HTH_TetR"/>
</dbReference>
<dbReference type="AlphaFoldDB" id="A0A438MCP1"/>
<evidence type="ECO:0000256" key="3">
    <source>
        <dbReference type="ARBA" id="ARBA00023163"/>
    </source>
</evidence>
<dbReference type="InterPro" id="IPR000524">
    <property type="entry name" value="Tscrpt_reg_HTH_GntR"/>
</dbReference>
<evidence type="ECO:0000256" key="4">
    <source>
        <dbReference type="PROSITE-ProRule" id="PRU00335"/>
    </source>
</evidence>
<dbReference type="PROSITE" id="PS50949">
    <property type="entry name" value="HTH_GNTR"/>
    <property type="match status" value="1"/>
</dbReference>
<dbReference type="EMBL" id="SAUN01000001">
    <property type="protein sequence ID" value="RVX43550.1"/>
    <property type="molecule type" value="Genomic_DNA"/>
</dbReference>
<protein>
    <submittedName>
        <fullName evidence="8">TetR family transcriptional regulator</fullName>
    </submittedName>
</protein>
<comment type="caution">
    <text evidence="8">The sequence shown here is derived from an EMBL/GenBank/DDBJ whole genome shotgun (WGS) entry which is preliminary data.</text>
</comment>
<feature type="compositionally biased region" description="Low complexity" evidence="5">
    <location>
        <begin position="162"/>
        <end position="171"/>
    </location>
</feature>
<gene>
    <name evidence="8" type="ORF">EDD27_6236</name>
</gene>
<dbReference type="InterPro" id="IPR050679">
    <property type="entry name" value="Bact_HTH_transcr_reg"/>
</dbReference>
<dbReference type="OrthoDB" id="4540879at2"/>
<dbReference type="Gene3D" id="1.10.10.10">
    <property type="entry name" value="Winged helix-like DNA-binding domain superfamily/Winged helix DNA-binding domain"/>
    <property type="match status" value="1"/>
</dbReference>
<feature type="region of interest" description="Disordered" evidence="5">
    <location>
        <begin position="213"/>
        <end position="249"/>
    </location>
</feature>
<dbReference type="GO" id="GO:0003677">
    <property type="term" value="F:DNA binding"/>
    <property type="evidence" value="ECO:0007669"/>
    <property type="project" value="UniProtKB-UniRule"/>
</dbReference>
<dbReference type="GO" id="GO:0045892">
    <property type="term" value="P:negative regulation of DNA-templated transcription"/>
    <property type="evidence" value="ECO:0007669"/>
    <property type="project" value="InterPro"/>
</dbReference>
<dbReference type="Pfam" id="PF02909">
    <property type="entry name" value="TetR_C_1"/>
    <property type="match status" value="1"/>
</dbReference>
<dbReference type="PANTHER" id="PTHR44846">
    <property type="entry name" value="MANNOSYL-D-GLYCERATE TRANSPORT/METABOLISM SYSTEM REPRESSOR MNGR-RELATED"/>
    <property type="match status" value="1"/>
</dbReference>
<dbReference type="InterPro" id="IPR009057">
    <property type="entry name" value="Homeodomain-like_sf"/>
</dbReference>
<dbReference type="SUPFAM" id="SSF46689">
    <property type="entry name" value="Homeodomain-like"/>
    <property type="match status" value="1"/>
</dbReference>
<dbReference type="SUPFAM" id="SSF46785">
    <property type="entry name" value="Winged helix' DNA-binding domain"/>
    <property type="match status" value="1"/>
</dbReference>
<feature type="domain" description="HTH gntR-type" evidence="6">
    <location>
        <begin position="20"/>
        <end position="88"/>
    </location>
</feature>
<dbReference type="InterPro" id="IPR036271">
    <property type="entry name" value="Tet_transcr_reg_TetR-rel_C_sf"/>
</dbReference>
<keyword evidence="9" id="KW-1185">Reference proteome</keyword>
<evidence type="ECO:0000256" key="1">
    <source>
        <dbReference type="ARBA" id="ARBA00023015"/>
    </source>
</evidence>
<reference evidence="8 9" key="1">
    <citation type="submission" date="2019-01" db="EMBL/GenBank/DDBJ databases">
        <title>Sequencing the genomes of 1000 actinobacteria strains.</title>
        <authorList>
            <person name="Klenk H.-P."/>
        </authorList>
    </citation>
    <scope>NUCLEOTIDE SEQUENCE [LARGE SCALE GENOMIC DNA]</scope>
    <source>
        <strain evidence="8 9">DSM 43925</strain>
    </source>
</reference>
<dbReference type="Pfam" id="PF00440">
    <property type="entry name" value="TetR_N"/>
    <property type="match status" value="1"/>
</dbReference>
<feature type="domain" description="HTH tetR-type" evidence="7">
    <location>
        <begin position="96"/>
        <end position="156"/>
    </location>
</feature>
<dbReference type="SMART" id="SM00345">
    <property type="entry name" value="HTH_GNTR"/>
    <property type="match status" value="1"/>
</dbReference>
<dbReference type="Gene3D" id="1.10.357.10">
    <property type="entry name" value="Tetracycline Repressor, domain 2"/>
    <property type="match status" value="2"/>
</dbReference>
<dbReference type="InterPro" id="IPR036390">
    <property type="entry name" value="WH_DNA-bd_sf"/>
</dbReference>
<keyword evidence="2 4" id="KW-0238">DNA-binding</keyword>
<dbReference type="InterPro" id="IPR004111">
    <property type="entry name" value="Repressor_TetR_C"/>
</dbReference>
<organism evidence="8 9">
    <name type="scientific">Nonomuraea polychroma</name>
    <dbReference type="NCBI Taxonomy" id="46176"/>
    <lineage>
        <taxon>Bacteria</taxon>
        <taxon>Bacillati</taxon>
        <taxon>Actinomycetota</taxon>
        <taxon>Actinomycetes</taxon>
        <taxon>Streptosporangiales</taxon>
        <taxon>Streptosporangiaceae</taxon>
        <taxon>Nonomuraea</taxon>
    </lineage>
</organism>
<name>A0A438MCP1_9ACTN</name>
<sequence>MWLDVGWCTRAEEASVKRPDIPYLRIVEEIRRRITSGELAAGDKVPSTRQIVREWGVAMATASKVLGRLQEEGLARAVPGVGTVVAGAERRPPPEDLTRQRVVRAAIKIADAEGLAAVSMRRIAAELGASAMSLYRHVDGKDELIHLMADAVYGDDPPPAPAMSASPHGHPVSPQTAPAQPRSGRTQSETRAVMPGGRVQSETRAVMPGGRVQPETRAAMPGGRVQPETRAAMPGGRVQPEAGRAVSSGPRGWRAQVELVLRQQWRIHRRHPWLTQAVSLTRPQFVPNGMAHTDRLLRGLDGLGLDANTMLHAAVSLMNFVRGTAVSLEAEEQARTETGITDDEWMRAREAELGEMLASGAYPTLAKVLAQPGLDMDLDSLFEFGLRRQLDGLAVLVARARDGRRD</sequence>
<dbReference type="CDD" id="cd07377">
    <property type="entry name" value="WHTH_GntR"/>
    <property type="match status" value="1"/>
</dbReference>
<evidence type="ECO:0000259" key="7">
    <source>
        <dbReference type="PROSITE" id="PS50977"/>
    </source>
</evidence>
<feature type="compositionally biased region" description="Polar residues" evidence="5">
    <location>
        <begin position="173"/>
        <end position="190"/>
    </location>
</feature>
<accession>A0A438MCP1</accession>
<evidence type="ECO:0000313" key="9">
    <source>
        <dbReference type="Proteomes" id="UP000284824"/>
    </source>
</evidence>
<dbReference type="SUPFAM" id="SSF48498">
    <property type="entry name" value="Tetracyclin repressor-like, C-terminal domain"/>
    <property type="match status" value="1"/>
</dbReference>
<feature type="DNA-binding region" description="H-T-H motif" evidence="4">
    <location>
        <begin position="119"/>
        <end position="138"/>
    </location>
</feature>
<evidence type="ECO:0000256" key="2">
    <source>
        <dbReference type="ARBA" id="ARBA00023125"/>
    </source>
</evidence>
<dbReference type="Proteomes" id="UP000284824">
    <property type="component" value="Unassembled WGS sequence"/>
</dbReference>
<keyword evidence="1" id="KW-0805">Transcription regulation</keyword>
<dbReference type="PANTHER" id="PTHR44846:SF17">
    <property type="entry name" value="GNTR-FAMILY TRANSCRIPTIONAL REGULATOR"/>
    <property type="match status" value="1"/>
</dbReference>
<feature type="region of interest" description="Disordered" evidence="5">
    <location>
        <begin position="156"/>
        <end position="193"/>
    </location>
</feature>
<dbReference type="PROSITE" id="PS50977">
    <property type="entry name" value="HTH_TETR_2"/>
    <property type="match status" value="1"/>
</dbReference>
<keyword evidence="3" id="KW-0804">Transcription</keyword>
<proteinExistence type="predicted"/>